<dbReference type="GO" id="GO:0003887">
    <property type="term" value="F:DNA-directed DNA polymerase activity"/>
    <property type="evidence" value="ECO:0007669"/>
    <property type="project" value="InterPro"/>
</dbReference>
<evidence type="ECO:0000256" key="3">
    <source>
        <dbReference type="SAM" id="MobiDB-lite"/>
    </source>
</evidence>
<dbReference type="PANTHER" id="PTHR11076:SF33">
    <property type="entry name" value="DNA POLYMERASE KAPPA"/>
    <property type="match status" value="1"/>
</dbReference>
<evidence type="ECO:0000313" key="5">
    <source>
        <dbReference type="EMBL" id="KAK1924360.1"/>
    </source>
</evidence>
<dbReference type="InterPro" id="IPR001126">
    <property type="entry name" value="UmuC"/>
</dbReference>
<dbReference type="GO" id="GO:0005634">
    <property type="term" value="C:nucleus"/>
    <property type="evidence" value="ECO:0007669"/>
    <property type="project" value="TreeGrafter"/>
</dbReference>
<proteinExistence type="inferred from homology"/>
<reference evidence="5" key="1">
    <citation type="submission" date="2023-02" db="EMBL/GenBank/DDBJ databases">
        <title>Identification and recombinant expression of a fungal hydrolase from Papiliotrema laurentii that hydrolyzes apple cutin and clears colloidal polyester polyurethane.</title>
        <authorList>
            <consortium name="DOE Joint Genome Institute"/>
            <person name="Roman V.A."/>
            <person name="Bojanowski C."/>
            <person name="Crable B.R."/>
            <person name="Wagner D.N."/>
            <person name="Hung C.S."/>
            <person name="Nadeau L.J."/>
            <person name="Schratz L."/>
            <person name="Haridas S."/>
            <person name="Pangilinan J."/>
            <person name="Lipzen A."/>
            <person name="Na H."/>
            <person name="Yan M."/>
            <person name="Ng V."/>
            <person name="Grigoriev I.V."/>
            <person name="Spatafora J.W."/>
            <person name="Barlow D."/>
            <person name="Biffinger J."/>
            <person name="Kelley-Loughnane N."/>
            <person name="Varaljay V.A."/>
            <person name="Crookes-Goodson W.J."/>
        </authorList>
    </citation>
    <scope>NUCLEOTIDE SEQUENCE</scope>
    <source>
        <strain evidence="5">5307AH</strain>
    </source>
</reference>
<dbReference type="PROSITE" id="PS50173">
    <property type="entry name" value="UMUC"/>
    <property type="match status" value="1"/>
</dbReference>
<dbReference type="GO" id="GO:0070987">
    <property type="term" value="P:error-free translesion synthesis"/>
    <property type="evidence" value="ECO:0007669"/>
    <property type="project" value="UniProtKB-ARBA"/>
</dbReference>
<dbReference type="Gene3D" id="3.30.1490.100">
    <property type="entry name" value="DNA polymerase, Y-family, little finger domain"/>
    <property type="match status" value="1"/>
</dbReference>
<keyword evidence="6" id="KW-1185">Reference proteome</keyword>
<gene>
    <name evidence="5" type="ORF">DB88DRAFT_490107</name>
</gene>
<feature type="region of interest" description="Disordered" evidence="3">
    <location>
        <begin position="504"/>
        <end position="525"/>
    </location>
</feature>
<dbReference type="SUPFAM" id="SSF100879">
    <property type="entry name" value="Lesion bypass DNA polymerase (Y-family), little finger domain"/>
    <property type="match status" value="1"/>
</dbReference>
<dbReference type="GO" id="GO:0003684">
    <property type="term" value="F:damaged DNA binding"/>
    <property type="evidence" value="ECO:0007669"/>
    <property type="project" value="InterPro"/>
</dbReference>
<dbReference type="InterPro" id="IPR043128">
    <property type="entry name" value="Rev_trsase/Diguanyl_cyclase"/>
</dbReference>
<feature type="domain" description="UmuC" evidence="4">
    <location>
        <begin position="105"/>
        <end position="284"/>
    </location>
</feature>
<dbReference type="SUPFAM" id="SSF56672">
    <property type="entry name" value="DNA/RNA polymerases"/>
    <property type="match status" value="1"/>
</dbReference>
<dbReference type="Pfam" id="PF11799">
    <property type="entry name" value="IMS_C"/>
    <property type="match status" value="1"/>
</dbReference>
<dbReference type="AlphaFoldDB" id="A0AAD9D1L3"/>
<dbReference type="Pfam" id="PF11798">
    <property type="entry name" value="IMS_HHH"/>
    <property type="match status" value="1"/>
</dbReference>
<dbReference type="InterPro" id="IPR017961">
    <property type="entry name" value="DNA_pol_Y-fam_little_finger"/>
</dbReference>
<dbReference type="FunFam" id="3.40.1170.60:FF:000014">
    <property type="entry name" value="Related to DNA polymerase kappa"/>
    <property type="match status" value="1"/>
</dbReference>
<dbReference type="CDD" id="cd03586">
    <property type="entry name" value="PolY_Pol_IV_kappa"/>
    <property type="match status" value="1"/>
</dbReference>
<dbReference type="InterPro" id="IPR043502">
    <property type="entry name" value="DNA/RNA_pol_sf"/>
</dbReference>
<accession>A0AAD9D1L3</accession>
<evidence type="ECO:0000256" key="2">
    <source>
        <dbReference type="ARBA" id="ARBA00016178"/>
    </source>
</evidence>
<dbReference type="GO" id="GO:0042276">
    <property type="term" value="P:error-prone translesion synthesis"/>
    <property type="evidence" value="ECO:0007669"/>
    <property type="project" value="TreeGrafter"/>
</dbReference>
<dbReference type="Gene3D" id="3.30.160.60">
    <property type="entry name" value="Classic Zinc Finger"/>
    <property type="match status" value="1"/>
</dbReference>
<comment type="similarity">
    <text evidence="1">Belongs to the DNA polymerase type-Y family.</text>
</comment>
<comment type="caution">
    <text evidence="5">The sequence shown here is derived from an EMBL/GenBank/DDBJ whole genome shotgun (WGS) entry which is preliminary data.</text>
</comment>
<evidence type="ECO:0000256" key="1">
    <source>
        <dbReference type="ARBA" id="ARBA00010945"/>
    </source>
</evidence>
<dbReference type="PANTHER" id="PTHR11076">
    <property type="entry name" value="DNA REPAIR POLYMERASE UMUC / TRANSFERASE FAMILY MEMBER"/>
    <property type="match status" value="1"/>
</dbReference>
<organism evidence="5 6">
    <name type="scientific">Papiliotrema laurentii</name>
    <name type="common">Cryptococcus laurentii</name>
    <dbReference type="NCBI Taxonomy" id="5418"/>
    <lineage>
        <taxon>Eukaryota</taxon>
        <taxon>Fungi</taxon>
        <taxon>Dikarya</taxon>
        <taxon>Basidiomycota</taxon>
        <taxon>Agaricomycotina</taxon>
        <taxon>Tremellomycetes</taxon>
        <taxon>Tremellales</taxon>
        <taxon>Rhynchogastremaceae</taxon>
        <taxon>Papiliotrema</taxon>
    </lineage>
</organism>
<protein>
    <recommendedName>
        <fullName evidence="2">DNA polymerase kappa</fullName>
    </recommendedName>
</protein>
<dbReference type="Proteomes" id="UP001182556">
    <property type="component" value="Unassembled WGS sequence"/>
</dbReference>
<dbReference type="FunFam" id="3.30.70.270:FF:000014">
    <property type="entry name" value="DNA polymerase kappa subunit"/>
    <property type="match status" value="1"/>
</dbReference>
<dbReference type="InterPro" id="IPR036775">
    <property type="entry name" value="DNA_pol_Y-fam_lit_finger_sf"/>
</dbReference>
<dbReference type="Gene3D" id="3.40.1170.60">
    <property type="match status" value="1"/>
</dbReference>
<dbReference type="Pfam" id="PF00817">
    <property type="entry name" value="IMS"/>
    <property type="match status" value="1"/>
</dbReference>
<feature type="region of interest" description="Disordered" evidence="3">
    <location>
        <begin position="1"/>
        <end position="37"/>
    </location>
</feature>
<dbReference type="Gene3D" id="3.30.70.270">
    <property type="match status" value="1"/>
</dbReference>
<dbReference type="InterPro" id="IPR024728">
    <property type="entry name" value="PolY_HhH_motif"/>
</dbReference>
<dbReference type="GO" id="GO:0006281">
    <property type="term" value="P:DNA repair"/>
    <property type="evidence" value="ECO:0007669"/>
    <property type="project" value="InterPro"/>
</dbReference>
<dbReference type="FunFam" id="1.10.150.810:FF:000001">
    <property type="entry name" value="DNA polymerase kappa"/>
    <property type="match status" value="1"/>
</dbReference>
<dbReference type="InterPro" id="IPR050116">
    <property type="entry name" value="DNA_polymerase-Y"/>
</dbReference>
<evidence type="ECO:0000259" key="4">
    <source>
        <dbReference type="PROSITE" id="PS50173"/>
    </source>
</evidence>
<evidence type="ECO:0000313" key="6">
    <source>
        <dbReference type="Proteomes" id="UP001182556"/>
    </source>
</evidence>
<sequence length="525" mass="58590">MSESTGKRKHEPAPVDEDKRRRDFERSLAGPSVGKAGLMRDQTEVNRIIAEASKVRKDQILNEKILWYQNKRDELLKTAPIGRLEAEAEKVLAEVEATRDLTQTIVHVDMDAFYASVEVQRDPSLQGKAFGVGQGVLTTASYEARKYGCRSGMAGFVAKKLCPHIILTPLHFDLYIAASKSVREVLVQYDENLMMASLDEGYLNITPYMAAHAMSADQVVTQLRGEVEAKTRLTISAGIAPNRMLAKICSDRNKPNGQFELEFERAAIIRFMRDLPVRKIPGFGRVTERCLEALGVETCGDIWTKRAELLAMDHWFGFRGLCKAHLGIADNTVAPGKRGERKSVGVERTFRDKTDDDDIMATLGEIAEELGKDLEKLQYAGKTITVKYKIAQDLLRRELPLRIRLLGIRLSTLKDLTLPDTGIRTFFEPQSKKDASEELSALDEEDADGVWEAEDFMPEDGSRSATAPDPPVCPICQERLARGTTNQALNDHIDLCLNSEAIEAAGGPTQRKRKPSTVLDWLKKT</sequence>
<feature type="compositionally biased region" description="Basic and acidic residues" evidence="3">
    <location>
        <begin position="11"/>
        <end position="26"/>
    </location>
</feature>
<dbReference type="InterPro" id="IPR022880">
    <property type="entry name" value="DNApol_IV"/>
</dbReference>
<dbReference type="EMBL" id="JAODAN010000005">
    <property type="protein sequence ID" value="KAK1924360.1"/>
    <property type="molecule type" value="Genomic_DNA"/>
</dbReference>
<name>A0AAD9D1L3_PAPLA</name>
<dbReference type="Gene3D" id="1.10.150.810">
    <property type="match status" value="2"/>
</dbReference>